<organism evidence="5 6">
    <name type="scientific">Actibacterium mucosum KCTC 23349</name>
    <dbReference type="NCBI Taxonomy" id="1454373"/>
    <lineage>
        <taxon>Bacteria</taxon>
        <taxon>Pseudomonadati</taxon>
        <taxon>Pseudomonadota</taxon>
        <taxon>Alphaproteobacteria</taxon>
        <taxon>Rhodobacterales</taxon>
        <taxon>Roseobacteraceae</taxon>
        <taxon>Actibacterium</taxon>
    </lineage>
</organism>
<evidence type="ECO:0000256" key="1">
    <source>
        <dbReference type="ARBA" id="ARBA00023015"/>
    </source>
</evidence>
<dbReference type="InterPro" id="IPR000524">
    <property type="entry name" value="Tscrpt_reg_HTH_GntR"/>
</dbReference>
<keyword evidence="6" id="KW-1185">Reference proteome</keyword>
<proteinExistence type="predicted"/>
<evidence type="ECO:0000259" key="4">
    <source>
        <dbReference type="PROSITE" id="PS50949"/>
    </source>
</evidence>
<dbReference type="EMBL" id="JFKE01000015">
    <property type="protein sequence ID" value="KAJ53959.1"/>
    <property type="molecule type" value="Genomic_DNA"/>
</dbReference>
<name>A0A037ZBW2_9RHOB</name>
<dbReference type="AlphaFoldDB" id="A0A037ZBW2"/>
<dbReference type="InterPro" id="IPR036390">
    <property type="entry name" value="WH_DNA-bd_sf"/>
</dbReference>
<dbReference type="CDD" id="cd07377">
    <property type="entry name" value="WHTH_GntR"/>
    <property type="match status" value="1"/>
</dbReference>
<dbReference type="Gene3D" id="1.10.10.10">
    <property type="entry name" value="Winged helix-like DNA-binding domain superfamily/Winged helix DNA-binding domain"/>
    <property type="match status" value="1"/>
</dbReference>
<dbReference type="PANTHER" id="PTHR43537:SF50">
    <property type="entry name" value="TRANSCRIPTIONAL REGULATORY PROTEIN"/>
    <property type="match status" value="1"/>
</dbReference>
<keyword evidence="2" id="KW-0238">DNA-binding</keyword>
<feature type="domain" description="HTH gntR-type" evidence="4">
    <location>
        <begin position="6"/>
        <end position="73"/>
    </location>
</feature>
<accession>A0A037ZBW2</accession>
<gene>
    <name evidence="5" type="ORF">ACMU_04840</name>
</gene>
<dbReference type="Pfam" id="PF00392">
    <property type="entry name" value="GntR"/>
    <property type="match status" value="1"/>
</dbReference>
<dbReference type="Proteomes" id="UP000026249">
    <property type="component" value="Unassembled WGS sequence"/>
</dbReference>
<dbReference type="InterPro" id="IPR036388">
    <property type="entry name" value="WH-like_DNA-bd_sf"/>
</dbReference>
<dbReference type="PANTHER" id="PTHR43537">
    <property type="entry name" value="TRANSCRIPTIONAL REGULATOR, GNTR FAMILY"/>
    <property type="match status" value="1"/>
</dbReference>
<dbReference type="GO" id="GO:0003700">
    <property type="term" value="F:DNA-binding transcription factor activity"/>
    <property type="evidence" value="ECO:0007669"/>
    <property type="project" value="InterPro"/>
</dbReference>
<protein>
    <recommendedName>
        <fullName evidence="4">HTH gntR-type domain-containing protein</fullName>
    </recommendedName>
</protein>
<dbReference type="PROSITE" id="PS50949">
    <property type="entry name" value="HTH_GNTR"/>
    <property type="match status" value="1"/>
</dbReference>
<dbReference type="SUPFAM" id="SSF48008">
    <property type="entry name" value="GntR ligand-binding domain-like"/>
    <property type="match status" value="1"/>
</dbReference>
<dbReference type="InterPro" id="IPR011711">
    <property type="entry name" value="GntR_C"/>
</dbReference>
<dbReference type="SMART" id="SM00345">
    <property type="entry name" value="HTH_GNTR"/>
    <property type="match status" value="1"/>
</dbReference>
<dbReference type="SUPFAM" id="SSF46785">
    <property type="entry name" value="Winged helix' DNA-binding domain"/>
    <property type="match status" value="1"/>
</dbReference>
<dbReference type="OrthoDB" id="8155773at2"/>
<dbReference type="SMART" id="SM00895">
    <property type="entry name" value="FCD"/>
    <property type="match status" value="1"/>
</dbReference>
<sequence>MVQRAKSLTTQVFEELLDDIVLGRRASGTMLSEKAVSQEFGTSKTPVREAFVQLQGLGLVDVLPQRGCLVFSPTVEQVRHLSEMRVILECAAMELAMERAGPATIKALRKHYDRMESRMEAGKHTEFGREDNAFHRVFFEHAGNPALIEAHGLFAPRLQALRTNLQSSDGYLLSKAQADHLAIIEGLENADMDAATTALKKHVSRMIDKYETEGVLLSSATG</sequence>
<dbReference type="GO" id="GO:0003677">
    <property type="term" value="F:DNA binding"/>
    <property type="evidence" value="ECO:0007669"/>
    <property type="project" value="UniProtKB-KW"/>
</dbReference>
<dbReference type="InterPro" id="IPR008920">
    <property type="entry name" value="TF_FadR/GntR_C"/>
</dbReference>
<evidence type="ECO:0000256" key="2">
    <source>
        <dbReference type="ARBA" id="ARBA00023125"/>
    </source>
</evidence>
<evidence type="ECO:0000313" key="5">
    <source>
        <dbReference type="EMBL" id="KAJ53959.1"/>
    </source>
</evidence>
<comment type="caution">
    <text evidence="5">The sequence shown here is derived from an EMBL/GenBank/DDBJ whole genome shotgun (WGS) entry which is preliminary data.</text>
</comment>
<dbReference type="Pfam" id="PF07729">
    <property type="entry name" value="FCD"/>
    <property type="match status" value="1"/>
</dbReference>
<dbReference type="STRING" id="1454373.ACMU_04840"/>
<evidence type="ECO:0000256" key="3">
    <source>
        <dbReference type="ARBA" id="ARBA00023163"/>
    </source>
</evidence>
<dbReference type="RefSeq" id="WP_051588458.1">
    <property type="nucleotide sequence ID" value="NZ_JFKE01000015.1"/>
</dbReference>
<evidence type="ECO:0000313" key="6">
    <source>
        <dbReference type="Proteomes" id="UP000026249"/>
    </source>
</evidence>
<keyword evidence="3" id="KW-0804">Transcription</keyword>
<dbReference type="Gene3D" id="1.20.120.530">
    <property type="entry name" value="GntR ligand-binding domain-like"/>
    <property type="match status" value="1"/>
</dbReference>
<keyword evidence="1" id="KW-0805">Transcription regulation</keyword>
<reference evidence="5 6" key="1">
    <citation type="submission" date="2014-03" db="EMBL/GenBank/DDBJ databases">
        <title>Draft Genome Sequence of Actibacterium mucosum KCTC 23349, a Marine Alphaproteobacterium with Complex Ionic Requirements Isolated from Mediterranean Seawater at Malvarrosa Beach, Valencia, Spain.</title>
        <authorList>
            <person name="Arahal D.R."/>
            <person name="Shao Z."/>
            <person name="Lai Q."/>
            <person name="Pujalte M.J."/>
        </authorList>
    </citation>
    <scope>NUCLEOTIDE SEQUENCE [LARGE SCALE GENOMIC DNA]</scope>
    <source>
        <strain evidence="5 6">KCTC 23349</strain>
    </source>
</reference>